<dbReference type="EMBL" id="VDEP01000236">
    <property type="protein sequence ID" value="KAA1122318.1"/>
    <property type="molecule type" value="Genomic_DNA"/>
</dbReference>
<feature type="chain" id="PRO_5036366503" description="Hydrophobin" evidence="1">
    <location>
        <begin position="22"/>
        <end position="137"/>
    </location>
</feature>
<name>A0A5B0Q6J9_PUCGR</name>
<dbReference type="Proteomes" id="UP000324748">
    <property type="component" value="Unassembled WGS sequence"/>
</dbReference>
<evidence type="ECO:0000256" key="1">
    <source>
        <dbReference type="SAM" id="SignalP"/>
    </source>
</evidence>
<accession>A0A5B0Q6J9</accession>
<dbReference type="AlphaFoldDB" id="A0A5B0Q6J9"/>
<organism evidence="2 4">
    <name type="scientific">Puccinia graminis f. sp. tritici</name>
    <dbReference type="NCBI Taxonomy" id="56615"/>
    <lineage>
        <taxon>Eukaryota</taxon>
        <taxon>Fungi</taxon>
        <taxon>Dikarya</taxon>
        <taxon>Basidiomycota</taxon>
        <taxon>Pucciniomycotina</taxon>
        <taxon>Pucciniomycetes</taxon>
        <taxon>Pucciniales</taxon>
        <taxon>Pucciniaceae</taxon>
        <taxon>Puccinia</taxon>
    </lineage>
</organism>
<keyword evidence="1" id="KW-0732">Signal</keyword>
<dbReference type="Proteomes" id="UP000325313">
    <property type="component" value="Unassembled WGS sequence"/>
</dbReference>
<sequence>MLLSIRSILVLAIVACGFAAADLATDQRKKCTFGCTRSNPLMREAGCARKAGYNSQTKQDSYLLKKANPTEGHPGYYNCLGTGMEQTVCCWNHKIIIPPNSILKAMVVDGTGEMTFNNLCHISPPMSSTWGDPTDCQ</sequence>
<reference evidence="4 5" key="1">
    <citation type="submission" date="2019-05" db="EMBL/GenBank/DDBJ databases">
        <title>Emergence of the Ug99 lineage of the wheat stem rust pathogen through somatic hybridization.</title>
        <authorList>
            <person name="Li F."/>
            <person name="Upadhyaya N.M."/>
            <person name="Sperschneider J."/>
            <person name="Matny O."/>
            <person name="Nguyen-Phuc H."/>
            <person name="Mago R."/>
            <person name="Raley C."/>
            <person name="Miller M.E."/>
            <person name="Silverstein K.A.T."/>
            <person name="Henningsen E."/>
            <person name="Hirsch C.D."/>
            <person name="Visser B."/>
            <person name="Pretorius Z.A."/>
            <person name="Steffenson B.J."/>
            <person name="Schwessinger B."/>
            <person name="Dodds P.N."/>
            <person name="Figueroa M."/>
        </authorList>
    </citation>
    <scope>NUCLEOTIDE SEQUENCE [LARGE SCALE GENOMIC DNA]</scope>
    <source>
        <strain evidence="2">21-0</strain>
        <strain evidence="3 5">Ug99</strain>
    </source>
</reference>
<dbReference type="EMBL" id="VSWC01000028">
    <property type="protein sequence ID" value="KAA1108808.1"/>
    <property type="molecule type" value="Genomic_DNA"/>
</dbReference>
<evidence type="ECO:0000313" key="2">
    <source>
        <dbReference type="EMBL" id="KAA1108808.1"/>
    </source>
</evidence>
<comment type="caution">
    <text evidence="2">The sequence shown here is derived from an EMBL/GenBank/DDBJ whole genome shotgun (WGS) entry which is preliminary data.</text>
</comment>
<evidence type="ECO:0008006" key="6">
    <source>
        <dbReference type="Google" id="ProtNLM"/>
    </source>
</evidence>
<evidence type="ECO:0000313" key="4">
    <source>
        <dbReference type="Proteomes" id="UP000324748"/>
    </source>
</evidence>
<gene>
    <name evidence="2" type="ORF">PGT21_026153</name>
    <name evidence="3" type="ORF">PGTUg99_036595</name>
</gene>
<evidence type="ECO:0000313" key="5">
    <source>
        <dbReference type="Proteomes" id="UP000325313"/>
    </source>
</evidence>
<proteinExistence type="predicted"/>
<dbReference type="OrthoDB" id="2495087at2759"/>
<feature type="signal peptide" evidence="1">
    <location>
        <begin position="1"/>
        <end position="21"/>
    </location>
</feature>
<evidence type="ECO:0000313" key="3">
    <source>
        <dbReference type="EMBL" id="KAA1122318.1"/>
    </source>
</evidence>
<protein>
    <recommendedName>
        <fullName evidence="6">Hydrophobin</fullName>
    </recommendedName>
</protein>
<keyword evidence="4" id="KW-1185">Reference proteome</keyword>